<dbReference type="InterPro" id="IPR006076">
    <property type="entry name" value="FAD-dep_OxRdtase"/>
</dbReference>
<dbReference type="SUPFAM" id="SSF51905">
    <property type="entry name" value="FAD/NAD(P)-binding domain"/>
    <property type="match status" value="1"/>
</dbReference>
<dbReference type="InterPro" id="IPR007419">
    <property type="entry name" value="BFD-like_2Fe2S-bd_dom"/>
</dbReference>
<dbReference type="AlphaFoldDB" id="A7NRE7"/>
<feature type="domain" description="FAD dependent oxidoreductase" evidence="14">
    <location>
        <begin position="7"/>
        <end position="354"/>
    </location>
</feature>
<evidence type="ECO:0000256" key="12">
    <source>
        <dbReference type="ARBA" id="ARBA00023136"/>
    </source>
</evidence>
<dbReference type="eggNOG" id="COG0578">
    <property type="taxonomic scope" value="Bacteria"/>
</dbReference>
<dbReference type="GO" id="GO:0004368">
    <property type="term" value="F:glycerol-3-phosphate dehydrogenase (quinone) activity"/>
    <property type="evidence" value="ECO:0007669"/>
    <property type="project" value="UniProtKB-EC"/>
</dbReference>
<keyword evidence="9" id="KW-0285">Flavoprotein</keyword>
<evidence type="ECO:0000313" key="17">
    <source>
        <dbReference type="Proteomes" id="UP000000263"/>
    </source>
</evidence>
<sequence>MRTLTTDVLVIGGGATGAGALRDLSLRGIRSALVEKGDLTHGTTGRYHGLLHSGGRYVVKDPQSAEECARENEILRKIMPHCIEETGGLFVVTPADDESYAERFIAACRRTGVWVEEIPVREALRREPLLNPRIQRAFAVRDGAADSFLATHANADDARRHGAQVMTYHRVTRLERVGDRIVGALCEDLRSGETVRIHAGFIINATGAWAGKIAAMAGLRINVVPGKGTMIAMNHRIVNTVVNRCKMPSDGDIIVPIHTVAVLGTTDIPVPDPDVYDITPEEVRLILEEGECLIPGVSRMRALRAWAGVRPLYKDQDAGNDRDIPRTYKLLDHETRDGVSGMVSIVGGKWTTYRLMAEHTVNLVAQRLGVTTPCRTADLTIEPSHDGAAAAPRAPARSQFAILASPFYMLGHRLAEVEADDSYGDLICECELVTRAHLEAAIRSDGTANLDDLRRDTRLGMGPCQGGFCTYRAAAIWHELRDGATHTVGAPPATALLRHFLQERWKGVTPTLWGDQLRQERLDELNYLETLAVDRLPEATLDAIEQPRDVVIEEVV</sequence>
<dbReference type="PRINTS" id="PR01001">
    <property type="entry name" value="FADG3PDH"/>
</dbReference>
<dbReference type="Pfam" id="PF01266">
    <property type="entry name" value="DAO"/>
    <property type="match status" value="1"/>
</dbReference>
<organism evidence="16 17">
    <name type="scientific">Roseiflexus castenholzii (strain DSM 13941 / HLO8)</name>
    <dbReference type="NCBI Taxonomy" id="383372"/>
    <lineage>
        <taxon>Bacteria</taxon>
        <taxon>Bacillati</taxon>
        <taxon>Chloroflexota</taxon>
        <taxon>Chloroflexia</taxon>
        <taxon>Chloroflexales</taxon>
        <taxon>Roseiflexineae</taxon>
        <taxon>Roseiflexaceae</taxon>
        <taxon>Roseiflexus</taxon>
    </lineage>
</organism>
<dbReference type="InterPro" id="IPR041854">
    <property type="entry name" value="BFD-like_2Fe2S-bd_dom_sf"/>
</dbReference>
<dbReference type="FunFam" id="3.50.50.60:FF:000102">
    <property type="entry name" value="Glycerol-3-phosphate dehydrogenase"/>
    <property type="match status" value="1"/>
</dbReference>
<dbReference type="NCBIfam" id="NF008313">
    <property type="entry name" value="PRK11101.1"/>
    <property type="match status" value="1"/>
</dbReference>
<evidence type="ECO:0000256" key="7">
    <source>
        <dbReference type="ARBA" id="ARBA00013029"/>
    </source>
</evidence>
<dbReference type="PANTHER" id="PTHR11985:SF35">
    <property type="entry name" value="ANAEROBIC GLYCEROL-3-PHOSPHATE DEHYDROGENASE SUBUNIT A"/>
    <property type="match status" value="1"/>
</dbReference>
<evidence type="ECO:0000259" key="15">
    <source>
        <dbReference type="Pfam" id="PF04324"/>
    </source>
</evidence>
<dbReference type="NCBIfam" id="TIGR03377">
    <property type="entry name" value="glycerol3P_GlpA"/>
    <property type="match status" value="1"/>
</dbReference>
<dbReference type="Gene3D" id="1.10.10.1100">
    <property type="entry name" value="BFD-like [2Fe-2S]-binding domain"/>
    <property type="match status" value="1"/>
</dbReference>
<evidence type="ECO:0000256" key="2">
    <source>
        <dbReference type="ARBA" id="ARBA00001974"/>
    </source>
</evidence>
<evidence type="ECO:0000256" key="1">
    <source>
        <dbReference type="ARBA" id="ARBA00001917"/>
    </source>
</evidence>
<keyword evidence="8" id="KW-1003">Cell membrane</keyword>
<gene>
    <name evidence="16" type="ordered locus">Rcas_4111</name>
</gene>
<dbReference type="KEGG" id="rca:Rcas_4111"/>
<comment type="pathway">
    <text evidence="4">Polyol metabolism; glycerol degradation via glycerol kinase pathway; glycerone phosphate from sn-glycerol 3-phosphate (anaerobic route): step 1/1.</text>
</comment>
<evidence type="ECO:0000256" key="13">
    <source>
        <dbReference type="ARBA" id="ARBA00049055"/>
    </source>
</evidence>
<dbReference type="InterPro" id="IPR017752">
    <property type="entry name" value="G3P_DH_GlpA_su"/>
</dbReference>
<dbReference type="CDD" id="cd19946">
    <property type="entry name" value="GlpA-like_Fer2_BFD-like"/>
    <property type="match status" value="1"/>
</dbReference>
<dbReference type="GO" id="GO:0010181">
    <property type="term" value="F:FMN binding"/>
    <property type="evidence" value="ECO:0007669"/>
    <property type="project" value="InterPro"/>
</dbReference>
<comment type="subunit">
    <text evidence="6">Composed of a catalytic GlpA/B dimer and of membrane bound GlpC.</text>
</comment>
<dbReference type="InterPro" id="IPR000447">
    <property type="entry name" value="G3P_DH_FAD-dep"/>
</dbReference>
<dbReference type="EMBL" id="CP000804">
    <property type="protein sequence ID" value="ABU60143.1"/>
    <property type="molecule type" value="Genomic_DNA"/>
</dbReference>
<dbReference type="HOGENOM" id="CLU_015740_0_1_0"/>
<proteinExistence type="inferred from homology"/>
<dbReference type="OrthoDB" id="9801699at2"/>
<protein>
    <recommendedName>
        <fullName evidence="7">glycerol-3-phosphate dehydrogenase</fullName>
        <ecNumber evidence="7">1.1.5.3</ecNumber>
    </recommendedName>
</protein>
<feature type="domain" description="BFD-like [2Fe-2S]-binding" evidence="15">
    <location>
        <begin position="426"/>
        <end position="476"/>
    </location>
</feature>
<evidence type="ECO:0000313" key="16">
    <source>
        <dbReference type="EMBL" id="ABU60143.1"/>
    </source>
</evidence>
<keyword evidence="11" id="KW-0560">Oxidoreductase</keyword>
<dbReference type="GO" id="GO:0050660">
    <property type="term" value="F:flavin adenine dinucleotide binding"/>
    <property type="evidence" value="ECO:0007669"/>
    <property type="project" value="InterPro"/>
</dbReference>
<reference evidence="16 17" key="1">
    <citation type="submission" date="2007-08" db="EMBL/GenBank/DDBJ databases">
        <title>Complete sequence of Roseiflexus castenholzii DSM 13941.</title>
        <authorList>
            <consortium name="US DOE Joint Genome Institute"/>
            <person name="Copeland A."/>
            <person name="Lucas S."/>
            <person name="Lapidus A."/>
            <person name="Barry K."/>
            <person name="Glavina del Rio T."/>
            <person name="Dalin E."/>
            <person name="Tice H."/>
            <person name="Pitluck S."/>
            <person name="Thompson L.S."/>
            <person name="Brettin T."/>
            <person name="Bruce D."/>
            <person name="Detter J.C."/>
            <person name="Han C."/>
            <person name="Tapia R."/>
            <person name="Schmutz J."/>
            <person name="Larimer F."/>
            <person name="Land M."/>
            <person name="Hauser L."/>
            <person name="Kyrpides N."/>
            <person name="Mikhailova N."/>
            <person name="Bryant D.A."/>
            <person name="Hanada S."/>
            <person name="Tsukatani Y."/>
            <person name="Richardson P."/>
        </authorList>
    </citation>
    <scope>NUCLEOTIDE SEQUENCE [LARGE SCALE GENOMIC DNA]</scope>
    <source>
        <strain evidence="17">DSM 13941 / HLO8</strain>
    </source>
</reference>
<evidence type="ECO:0000256" key="6">
    <source>
        <dbReference type="ARBA" id="ARBA00011331"/>
    </source>
</evidence>
<comment type="subcellular location">
    <subcellularLocation>
        <location evidence="3">Cell membrane</location>
        <topology evidence="3">Peripheral membrane protein</topology>
    </subcellularLocation>
</comment>
<dbReference type="UniPathway" id="UPA00618">
    <property type="reaction ID" value="UER00673"/>
</dbReference>
<evidence type="ECO:0000256" key="10">
    <source>
        <dbReference type="ARBA" id="ARBA00022827"/>
    </source>
</evidence>
<accession>A7NRE7</accession>
<dbReference type="InterPro" id="IPR036188">
    <property type="entry name" value="FAD/NAD-bd_sf"/>
</dbReference>
<dbReference type="GO" id="GO:0019563">
    <property type="term" value="P:glycerol catabolic process"/>
    <property type="evidence" value="ECO:0007669"/>
    <property type="project" value="UniProtKB-UniPathway"/>
</dbReference>
<dbReference type="PROSITE" id="PS00978">
    <property type="entry name" value="FAD_G3PDH_2"/>
    <property type="match status" value="1"/>
</dbReference>
<evidence type="ECO:0000256" key="11">
    <source>
        <dbReference type="ARBA" id="ARBA00023002"/>
    </source>
</evidence>
<dbReference type="SUPFAM" id="SSF54373">
    <property type="entry name" value="FAD-linked reductases, C-terminal domain"/>
    <property type="match status" value="1"/>
</dbReference>
<name>A7NRE7_ROSCS</name>
<dbReference type="EC" id="1.1.5.3" evidence="7"/>
<evidence type="ECO:0000256" key="9">
    <source>
        <dbReference type="ARBA" id="ARBA00022630"/>
    </source>
</evidence>
<dbReference type="Proteomes" id="UP000000263">
    <property type="component" value="Chromosome"/>
</dbReference>
<dbReference type="RefSeq" id="WP_012122564.1">
    <property type="nucleotide sequence ID" value="NC_009767.1"/>
</dbReference>
<keyword evidence="10" id="KW-0274">FAD</keyword>
<dbReference type="PANTHER" id="PTHR11985">
    <property type="entry name" value="GLYCEROL-3-PHOSPHATE DEHYDROGENASE"/>
    <property type="match status" value="1"/>
</dbReference>
<keyword evidence="17" id="KW-1185">Reference proteome</keyword>
<comment type="similarity">
    <text evidence="5">Belongs to the FAD-dependent glycerol-3-phosphate dehydrogenase family.</text>
</comment>
<dbReference type="GO" id="GO:0005886">
    <property type="term" value="C:plasma membrane"/>
    <property type="evidence" value="ECO:0007669"/>
    <property type="project" value="UniProtKB-SubCell"/>
</dbReference>
<comment type="cofactor">
    <cofactor evidence="1">
        <name>FMN</name>
        <dbReference type="ChEBI" id="CHEBI:58210"/>
    </cofactor>
</comment>
<evidence type="ECO:0000256" key="8">
    <source>
        <dbReference type="ARBA" id="ARBA00022475"/>
    </source>
</evidence>
<dbReference type="GO" id="GO:0009331">
    <property type="term" value="C:glycerol-3-phosphate dehydrogenase (FAD) complex"/>
    <property type="evidence" value="ECO:0007669"/>
    <property type="project" value="InterPro"/>
</dbReference>
<dbReference type="STRING" id="383372.Rcas_4111"/>
<comment type="catalytic activity">
    <reaction evidence="13">
        <text>a quinone + sn-glycerol 3-phosphate = dihydroxyacetone phosphate + a quinol</text>
        <dbReference type="Rhea" id="RHEA:18977"/>
        <dbReference type="ChEBI" id="CHEBI:24646"/>
        <dbReference type="ChEBI" id="CHEBI:57597"/>
        <dbReference type="ChEBI" id="CHEBI:57642"/>
        <dbReference type="ChEBI" id="CHEBI:132124"/>
        <dbReference type="EC" id="1.1.5.3"/>
    </reaction>
</comment>
<comment type="cofactor">
    <cofactor evidence="2">
        <name>FAD</name>
        <dbReference type="ChEBI" id="CHEBI:57692"/>
    </cofactor>
</comment>
<dbReference type="GO" id="GO:0046168">
    <property type="term" value="P:glycerol-3-phosphate catabolic process"/>
    <property type="evidence" value="ECO:0007669"/>
    <property type="project" value="TreeGrafter"/>
</dbReference>
<dbReference type="Gene3D" id="3.50.50.60">
    <property type="entry name" value="FAD/NAD(P)-binding domain"/>
    <property type="match status" value="3"/>
</dbReference>
<keyword evidence="12" id="KW-0472">Membrane</keyword>
<evidence type="ECO:0000256" key="3">
    <source>
        <dbReference type="ARBA" id="ARBA00004202"/>
    </source>
</evidence>
<evidence type="ECO:0000256" key="4">
    <source>
        <dbReference type="ARBA" id="ARBA00005157"/>
    </source>
</evidence>
<evidence type="ECO:0000259" key="14">
    <source>
        <dbReference type="Pfam" id="PF01266"/>
    </source>
</evidence>
<dbReference type="Pfam" id="PF04324">
    <property type="entry name" value="Fer2_BFD"/>
    <property type="match status" value="1"/>
</dbReference>
<evidence type="ECO:0000256" key="5">
    <source>
        <dbReference type="ARBA" id="ARBA00007330"/>
    </source>
</evidence>